<dbReference type="EMBL" id="LAZR01018674">
    <property type="protein sequence ID" value="KKL95450.1"/>
    <property type="molecule type" value="Genomic_DNA"/>
</dbReference>
<organism evidence="1">
    <name type="scientific">marine sediment metagenome</name>
    <dbReference type="NCBI Taxonomy" id="412755"/>
    <lineage>
        <taxon>unclassified sequences</taxon>
        <taxon>metagenomes</taxon>
        <taxon>ecological metagenomes</taxon>
    </lineage>
</organism>
<dbReference type="AlphaFoldDB" id="A0A0F9INX9"/>
<comment type="caution">
    <text evidence="1">The sequence shown here is derived from an EMBL/GenBank/DDBJ whole genome shotgun (WGS) entry which is preliminary data.</text>
</comment>
<name>A0A0F9INX9_9ZZZZ</name>
<feature type="non-terminal residue" evidence="1">
    <location>
        <position position="743"/>
    </location>
</feature>
<evidence type="ECO:0008006" key="2">
    <source>
        <dbReference type="Google" id="ProtNLM"/>
    </source>
</evidence>
<gene>
    <name evidence="1" type="ORF">LCGC14_1854480</name>
</gene>
<reference evidence="1" key="1">
    <citation type="journal article" date="2015" name="Nature">
        <title>Complex archaea that bridge the gap between prokaryotes and eukaryotes.</title>
        <authorList>
            <person name="Spang A."/>
            <person name="Saw J.H."/>
            <person name="Jorgensen S.L."/>
            <person name="Zaremba-Niedzwiedzka K."/>
            <person name="Martijn J."/>
            <person name="Lind A.E."/>
            <person name="van Eijk R."/>
            <person name="Schleper C."/>
            <person name="Guy L."/>
            <person name="Ettema T.J."/>
        </authorList>
    </citation>
    <scope>NUCLEOTIDE SEQUENCE</scope>
</reference>
<accession>A0A0F9INX9</accession>
<protein>
    <recommendedName>
        <fullName evidence="2">Large polyvalent protein associated domain-containing protein</fullName>
    </recommendedName>
</protein>
<sequence length="743" mass="81134">MPDQREQIRALLDSLLHGVAGGYIGKKPTTTGQTIAELLGTVVPFGAAYKGIGLLAKGPALLKRMLRLGGASAVTEALRKGTTPGEVATAGAIGAALPPAWKALKLPFKGAARLATRISTPGQPIRLPLISPLITRFQASKYFGALAPRVREAVRQMALGQERSPQIMARLQGEMELIKRGVGKERFPGILKALQADTGPVTPQFLGRVGRKKTYARRGITPEFVEQAFAKRHGLLPGEVGAVRQTRRLTQSMFAQRQALRMSMERADMLRGTEFGQKVGSRAKELLGAGISRQTARAQAFKETLTKGMAGIREKFPVKGARFWESYFPTGQRATHFILAPAIGPSGKLAYRLAPGRPLPQGLKQADKMMAEIAEDYGIDPKSLIAVPTRPRTGTITTQVSRGAFFSTIQKLSEGLGLSKKEVITLLGEKGPMPIGIRQPFRKGKFLGSDLYRRGLLDQPTEGLEEFLRSSISQHARFTGLTQPLREAGALQPLIEKLAGGPETGPAKYWQRYISSVAGQPTQFERRVADAVDRIALRPGPFQDTFRREAGNPFALRKFVAKVRAFQTVSKLGFRLLSPLVNTTQTILNTQGVMGPRITARSIWEATHNTEKWQWLYQDARIFHTFGRAEQLFEQEVGAFGQKMIKIGLYAFQASESLNRRVAAIAGYLGALEKAGISGGGVAPWTIKGSVRREGIEAARDLIFRTQFHYGTADVPSFMEGPIGALVGQFKPFIINQIGFIMG</sequence>
<proteinExistence type="predicted"/>
<evidence type="ECO:0000313" key="1">
    <source>
        <dbReference type="EMBL" id="KKL95450.1"/>
    </source>
</evidence>